<proteinExistence type="predicted"/>
<protein>
    <submittedName>
        <fullName evidence="2">Uncharacterized protein</fullName>
    </submittedName>
</protein>
<keyword evidence="1" id="KW-0472">Membrane</keyword>
<feature type="transmembrane region" description="Helical" evidence="1">
    <location>
        <begin position="59"/>
        <end position="79"/>
    </location>
</feature>
<keyword evidence="1" id="KW-0812">Transmembrane</keyword>
<dbReference type="OrthoDB" id="530299at2759"/>
<name>A0A2K3D6F0_CHLRE</name>
<dbReference type="KEGG" id="cre:CHLRE_12g547500v5"/>
<dbReference type="EMBL" id="CM008973">
    <property type="protein sequence ID" value="PNW76109.1"/>
    <property type="molecule type" value="Genomic_DNA"/>
</dbReference>
<dbReference type="Gramene" id="PNW76109">
    <property type="protein sequence ID" value="PNW76109"/>
    <property type="gene ID" value="CHLRE_12g547500v5"/>
</dbReference>
<dbReference type="PANTHER" id="PTHR37224">
    <property type="entry name" value="OS02G0804400 PROTEIN"/>
    <property type="match status" value="1"/>
</dbReference>
<evidence type="ECO:0000313" key="3">
    <source>
        <dbReference type="Proteomes" id="UP000006906"/>
    </source>
</evidence>
<sequence>MALQSGRLGVRSTSFGHQHYSVPRPINLAAPVAQRASPIVRASGDRGPGAFGNDGNSDVVFVAKLAAVSFGGAALIKYGSLVLDVPFEPNGLLAMTLVLGPPIAYAALMYTQPK</sequence>
<reference evidence="2 3" key="1">
    <citation type="journal article" date="2007" name="Science">
        <title>The Chlamydomonas genome reveals the evolution of key animal and plant functions.</title>
        <authorList>
            <person name="Merchant S.S."/>
            <person name="Prochnik S.E."/>
            <person name="Vallon O."/>
            <person name="Harris E.H."/>
            <person name="Karpowicz S.J."/>
            <person name="Witman G.B."/>
            <person name="Terry A."/>
            <person name="Salamov A."/>
            <person name="Fritz-Laylin L.K."/>
            <person name="Marechal-Drouard L."/>
            <person name="Marshall W.F."/>
            <person name="Qu L.H."/>
            <person name="Nelson D.R."/>
            <person name="Sanderfoot A.A."/>
            <person name="Spalding M.H."/>
            <person name="Kapitonov V.V."/>
            <person name="Ren Q."/>
            <person name="Ferris P."/>
            <person name="Lindquist E."/>
            <person name="Shapiro H."/>
            <person name="Lucas S.M."/>
            <person name="Grimwood J."/>
            <person name="Schmutz J."/>
            <person name="Cardol P."/>
            <person name="Cerutti H."/>
            <person name="Chanfreau G."/>
            <person name="Chen C.L."/>
            <person name="Cognat V."/>
            <person name="Croft M.T."/>
            <person name="Dent R."/>
            <person name="Dutcher S."/>
            <person name="Fernandez E."/>
            <person name="Fukuzawa H."/>
            <person name="Gonzalez-Ballester D."/>
            <person name="Gonzalez-Halphen D."/>
            <person name="Hallmann A."/>
            <person name="Hanikenne M."/>
            <person name="Hippler M."/>
            <person name="Inwood W."/>
            <person name="Jabbari K."/>
            <person name="Kalanon M."/>
            <person name="Kuras R."/>
            <person name="Lefebvre P.A."/>
            <person name="Lemaire S.D."/>
            <person name="Lobanov A.V."/>
            <person name="Lohr M."/>
            <person name="Manuell A."/>
            <person name="Meier I."/>
            <person name="Mets L."/>
            <person name="Mittag M."/>
            <person name="Mittelmeier T."/>
            <person name="Moroney J.V."/>
            <person name="Moseley J."/>
            <person name="Napoli C."/>
            <person name="Nedelcu A.M."/>
            <person name="Niyogi K."/>
            <person name="Novoselov S.V."/>
            <person name="Paulsen I.T."/>
            <person name="Pazour G."/>
            <person name="Purton S."/>
            <person name="Ral J.P."/>
            <person name="Riano-Pachon D.M."/>
            <person name="Riekhof W."/>
            <person name="Rymarquis L."/>
            <person name="Schroda M."/>
            <person name="Stern D."/>
            <person name="Umen J."/>
            <person name="Willows R."/>
            <person name="Wilson N."/>
            <person name="Zimmer S.L."/>
            <person name="Allmer J."/>
            <person name="Balk J."/>
            <person name="Bisova K."/>
            <person name="Chen C.J."/>
            <person name="Elias M."/>
            <person name="Gendler K."/>
            <person name="Hauser C."/>
            <person name="Lamb M.R."/>
            <person name="Ledford H."/>
            <person name="Long J.C."/>
            <person name="Minagawa J."/>
            <person name="Page M.D."/>
            <person name="Pan J."/>
            <person name="Pootakham W."/>
            <person name="Roje S."/>
            <person name="Rose A."/>
            <person name="Stahlberg E."/>
            <person name="Terauchi A.M."/>
            <person name="Yang P."/>
            <person name="Ball S."/>
            <person name="Bowler C."/>
            <person name="Dieckmann C.L."/>
            <person name="Gladyshev V.N."/>
            <person name="Green P."/>
            <person name="Jorgensen R."/>
            <person name="Mayfield S."/>
            <person name="Mueller-Roeber B."/>
            <person name="Rajamani S."/>
            <person name="Sayre R.T."/>
            <person name="Brokstein P."/>
            <person name="Dubchak I."/>
            <person name="Goodstein D."/>
            <person name="Hornick L."/>
            <person name="Huang Y.W."/>
            <person name="Jhaveri J."/>
            <person name="Luo Y."/>
            <person name="Martinez D."/>
            <person name="Ngau W.C."/>
            <person name="Otillar B."/>
            <person name="Poliakov A."/>
            <person name="Porter A."/>
            <person name="Szajkowski L."/>
            <person name="Werner G."/>
            <person name="Zhou K."/>
            <person name="Grigoriev I.V."/>
            <person name="Rokhsar D.S."/>
            <person name="Grossman A.R."/>
        </authorList>
    </citation>
    <scope>NUCLEOTIDE SEQUENCE [LARGE SCALE GENOMIC DNA]</scope>
    <source>
        <strain evidence="3">CC-503</strain>
    </source>
</reference>
<accession>A0A2K3D6F0</accession>
<dbReference type="AlphaFoldDB" id="A0A2K3D6F0"/>
<dbReference type="RefSeq" id="XP_042919072.1">
    <property type="nucleotide sequence ID" value="XM_043068906.1"/>
</dbReference>
<dbReference type="Proteomes" id="UP000006906">
    <property type="component" value="Chromosome 12"/>
</dbReference>
<organism evidence="2 3">
    <name type="scientific">Chlamydomonas reinhardtii</name>
    <name type="common">Chlamydomonas smithii</name>
    <dbReference type="NCBI Taxonomy" id="3055"/>
    <lineage>
        <taxon>Eukaryota</taxon>
        <taxon>Viridiplantae</taxon>
        <taxon>Chlorophyta</taxon>
        <taxon>core chlorophytes</taxon>
        <taxon>Chlorophyceae</taxon>
        <taxon>CS clade</taxon>
        <taxon>Chlamydomonadales</taxon>
        <taxon>Chlamydomonadaceae</taxon>
        <taxon>Chlamydomonas</taxon>
    </lineage>
</organism>
<feature type="transmembrane region" description="Helical" evidence="1">
    <location>
        <begin position="91"/>
        <end position="110"/>
    </location>
</feature>
<evidence type="ECO:0000313" key="2">
    <source>
        <dbReference type="EMBL" id="PNW76109.1"/>
    </source>
</evidence>
<keyword evidence="1" id="KW-1133">Transmembrane helix</keyword>
<dbReference type="ExpressionAtlas" id="A0A2K3D6F0">
    <property type="expression patterns" value="differential"/>
</dbReference>
<evidence type="ECO:0000256" key="1">
    <source>
        <dbReference type="SAM" id="Phobius"/>
    </source>
</evidence>
<dbReference type="InParanoid" id="A0A2K3D6F0"/>
<keyword evidence="3" id="KW-1185">Reference proteome</keyword>
<dbReference type="GeneID" id="5719608"/>
<gene>
    <name evidence="2" type="ORF">CHLRE_12g547500v5</name>
</gene>